<dbReference type="Proteomes" id="UP001196338">
    <property type="component" value="Unassembled WGS sequence"/>
</dbReference>
<feature type="domain" description="RNB" evidence="1">
    <location>
        <begin position="1"/>
        <end position="127"/>
    </location>
</feature>
<dbReference type="GO" id="GO:0005829">
    <property type="term" value="C:cytosol"/>
    <property type="evidence" value="ECO:0007669"/>
    <property type="project" value="TreeGrafter"/>
</dbReference>
<dbReference type="SUPFAM" id="SSF50249">
    <property type="entry name" value="Nucleic acid-binding proteins"/>
    <property type="match status" value="1"/>
</dbReference>
<dbReference type="PANTHER" id="PTHR23355">
    <property type="entry name" value="RIBONUCLEASE"/>
    <property type="match status" value="1"/>
</dbReference>
<feature type="non-terminal residue" evidence="2">
    <location>
        <position position="127"/>
    </location>
</feature>
<dbReference type="GO" id="GO:0004540">
    <property type="term" value="F:RNA nuclease activity"/>
    <property type="evidence" value="ECO:0007669"/>
    <property type="project" value="InterPro"/>
</dbReference>
<feature type="non-terminal residue" evidence="2">
    <location>
        <position position="1"/>
    </location>
</feature>
<dbReference type="InterPro" id="IPR001900">
    <property type="entry name" value="RNase_II/R"/>
</dbReference>
<name>A0AAW4KP57_VIBCL</name>
<proteinExistence type="predicted"/>
<dbReference type="PANTHER" id="PTHR23355:SF9">
    <property type="entry name" value="DIS3-LIKE EXONUCLEASE 2"/>
    <property type="match status" value="1"/>
</dbReference>
<comment type="caution">
    <text evidence="2">The sequence shown here is derived from an EMBL/GenBank/DDBJ whole genome shotgun (WGS) entry which is preliminary data.</text>
</comment>
<evidence type="ECO:0000313" key="2">
    <source>
        <dbReference type="EMBL" id="MBS7672417.1"/>
    </source>
</evidence>
<evidence type="ECO:0000259" key="1">
    <source>
        <dbReference type="SMART" id="SM00955"/>
    </source>
</evidence>
<reference evidence="2" key="1">
    <citation type="submission" date="2021-05" db="EMBL/GenBank/DDBJ databases">
        <authorList>
            <person name="Stine C."/>
        </authorList>
    </citation>
    <scope>NUCLEOTIDE SEQUENCE</scope>
    <source>
        <strain evidence="2">TDS0091212</strain>
    </source>
</reference>
<dbReference type="RefSeq" id="WP_213420738.1">
    <property type="nucleotide sequence ID" value="NZ_JAHBND010000058.1"/>
</dbReference>
<dbReference type="GO" id="GO:0006402">
    <property type="term" value="P:mRNA catabolic process"/>
    <property type="evidence" value="ECO:0007669"/>
    <property type="project" value="TreeGrafter"/>
</dbReference>
<dbReference type="GO" id="GO:0003723">
    <property type="term" value="F:RNA binding"/>
    <property type="evidence" value="ECO:0007669"/>
    <property type="project" value="InterPro"/>
</dbReference>
<dbReference type="InterPro" id="IPR012340">
    <property type="entry name" value="NA-bd_OB-fold"/>
</dbReference>
<dbReference type="InterPro" id="IPR050180">
    <property type="entry name" value="RNR_Ribonuclease"/>
</dbReference>
<sequence length="127" mass="14331">MTISKTGEMTDYQFFEAVIHSQARLTYNKVSTILETPKTSEAKALRTEYAGVVPHLKQLYSLYKVLLGARHTRGAIDFETQETRIVFGSERKIAAITPTTRNDAHKLIEECMLAANVATAEFLKKHE</sequence>
<dbReference type="Pfam" id="PF00773">
    <property type="entry name" value="RNB"/>
    <property type="match status" value="1"/>
</dbReference>
<dbReference type="SMART" id="SM00955">
    <property type="entry name" value="RNB"/>
    <property type="match status" value="1"/>
</dbReference>
<evidence type="ECO:0000313" key="3">
    <source>
        <dbReference type="Proteomes" id="UP001196338"/>
    </source>
</evidence>
<dbReference type="AlphaFoldDB" id="A0AAW4KP57"/>
<reference evidence="2" key="2">
    <citation type="submission" date="2023-08" db="EMBL/GenBank/DDBJ databases">
        <title>Vibrio cholerae Outbreaks in Tanzania Exemplify Founder Flush: Simultaneous Increases in Population Size and Genetic Diversity.</title>
        <authorList>
            <person name="Debes A.K."/>
            <person name="Mohammed A."/>
            <person name="Maseke I."/>
            <person name="Almeida M."/>
            <person name="Li S."/>
            <person name="Matimba H."/>
            <person name="Joachim A."/>
            <person name="Mizinduko M."/>
            <person name="Nyanga S."/>
            <person name="Kelly M."/>
            <person name="Kachwamba Y."/>
            <person name="Schaffer A.M."/>
            <person name="Nyanga A.S."/>
            <person name="Mghamba J."/>
            <person name="Mosha F.S."/>
            <person name="Sack D.A."/>
            <person name="Stine O.C."/>
        </authorList>
    </citation>
    <scope>NUCLEOTIDE SEQUENCE</scope>
    <source>
        <strain evidence="2">TDS0091212</strain>
    </source>
</reference>
<dbReference type="EMBL" id="JAHBND010000058">
    <property type="protein sequence ID" value="MBS7672417.1"/>
    <property type="molecule type" value="Genomic_DNA"/>
</dbReference>
<organism evidence="2 3">
    <name type="scientific">Vibrio cholerae</name>
    <dbReference type="NCBI Taxonomy" id="666"/>
    <lineage>
        <taxon>Bacteria</taxon>
        <taxon>Pseudomonadati</taxon>
        <taxon>Pseudomonadota</taxon>
        <taxon>Gammaproteobacteria</taxon>
        <taxon>Vibrionales</taxon>
        <taxon>Vibrionaceae</taxon>
        <taxon>Vibrio</taxon>
    </lineage>
</organism>
<accession>A0AAW4KP57</accession>
<protein>
    <submittedName>
        <fullName evidence="2">RNB domain-containing ribonuclease</fullName>
    </submittedName>
</protein>
<gene>
    <name evidence="2" type="ORF">KIN13_02975</name>
</gene>